<dbReference type="GO" id="GO:0034098">
    <property type="term" value="C:VCP-NPL4-UFD1 AAA ATPase complex"/>
    <property type="evidence" value="ECO:0007669"/>
    <property type="project" value="TreeGrafter"/>
</dbReference>
<dbReference type="GO" id="GO:0036503">
    <property type="term" value="P:ERAD pathway"/>
    <property type="evidence" value="ECO:0007669"/>
    <property type="project" value="TreeGrafter"/>
</dbReference>
<evidence type="ECO:0000313" key="7">
    <source>
        <dbReference type="Proteomes" id="UP000324800"/>
    </source>
</evidence>
<dbReference type="Gene3D" id="2.40.40.50">
    <property type="entry name" value="Ubiquitin fusion degradation protein UFD1, N-terminal domain"/>
    <property type="match status" value="1"/>
</dbReference>
<dbReference type="EMBL" id="SNRW01001308">
    <property type="protein sequence ID" value="KAA6396932.1"/>
    <property type="molecule type" value="Genomic_DNA"/>
</dbReference>
<evidence type="ECO:0000259" key="5">
    <source>
        <dbReference type="Pfam" id="PF24842"/>
    </source>
</evidence>
<dbReference type="GO" id="GO:0031593">
    <property type="term" value="F:polyubiquitin modification-dependent protein binding"/>
    <property type="evidence" value="ECO:0007669"/>
    <property type="project" value="TreeGrafter"/>
</dbReference>
<feature type="compositionally biased region" description="Low complexity" evidence="3">
    <location>
        <begin position="350"/>
        <end position="365"/>
    </location>
</feature>
<feature type="compositionally biased region" description="Basic and acidic residues" evidence="3">
    <location>
        <begin position="404"/>
        <end position="445"/>
    </location>
</feature>
<comment type="caution">
    <text evidence="6">The sequence shown here is derived from an EMBL/GenBank/DDBJ whole genome shotgun (WGS) entry which is preliminary data.</text>
</comment>
<proteinExistence type="inferred from homology"/>
<keyword evidence="2" id="KW-0833">Ubl conjugation pathway</keyword>
<dbReference type="InterPro" id="IPR055417">
    <property type="entry name" value="UFD1_N1"/>
</dbReference>
<dbReference type="GO" id="GO:0006511">
    <property type="term" value="P:ubiquitin-dependent protein catabolic process"/>
    <property type="evidence" value="ECO:0007669"/>
    <property type="project" value="InterPro"/>
</dbReference>
<protein>
    <submittedName>
        <fullName evidence="6">Putative ubiquitin fusion degradation protein</fullName>
    </submittedName>
</protein>
<feature type="compositionally biased region" description="Low complexity" evidence="3">
    <location>
        <begin position="321"/>
        <end position="334"/>
    </location>
</feature>
<feature type="domain" description="Ubiquitin fusion degradation protein UFD1 N-terminal subdomain 2" evidence="5">
    <location>
        <begin position="97"/>
        <end position="169"/>
    </location>
</feature>
<dbReference type="InterPro" id="IPR055418">
    <property type="entry name" value="UFD1_N2"/>
</dbReference>
<evidence type="ECO:0000256" key="1">
    <source>
        <dbReference type="ARBA" id="ARBA00006043"/>
    </source>
</evidence>
<dbReference type="OrthoDB" id="422728at2759"/>
<dbReference type="PANTHER" id="PTHR12555:SF13">
    <property type="entry name" value="UBIQUITIN RECOGNITION FACTOR IN ER-ASSOCIATED DEGRADATION PROTEIN 1"/>
    <property type="match status" value="1"/>
</dbReference>
<comment type="similarity">
    <text evidence="1">Belongs to the UFD1 family.</text>
</comment>
<dbReference type="Proteomes" id="UP000324800">
    <property type="component" value="Unassembled WGS sequence"/>
</dbReference>
<sequence length="459" mass="51895">MLSANSIAVFGKQLELEDSGKVILSTDILQKYESLLETGKPLIFMFSNTSQSKSICAGVADFSGDRGRVFMPYWMMCNLEINEDDKVIMKAVQLESGQYVKFKPLTENFYKISNPKAVLEYVLRNHASLTKDSTITFLYNKKKYELYVQELKPKDSVCIINSNISVELTESEQPIKRTPSPDSFSPSITPPLQIYNQQGIVGIDRKTSPSNDASGLKKSKSPPPDIVIMPSLSVRLQAMKTGAIQGSVFSSHSPPPQPQAYFESIPKTRNSNEFTLDPFPEQVERVKPIDEHKQKTKGNSPPCVPWEVQEENQQTTNPAKSVFVSSNQSSYPSSIPRMLIDPPLPPINTQSSSSSKQSSSYSSSEQQDEVILFGTKSKTEEEEEKETKQWYDQTRGYSLKTVSKKNDNKKKMEKDKEKETTNVQEKEKEKEKINEKEKEKEKESSNDFWSQFGSGHKLK</sequence>
<feature type="region of interest" description="Disordered" evidence="3">
    <location>
        <begin position="203"/>
        <end position="224"/>
    </location>
</feature>
<accession>A0A5J4WQT6</accession>
<feature type="domain" description="Ubiquitin fusion degradation protein UFD1 N-terminal subdomain 1" evidence="4">
    <location>
        <begin position="5"/>
        <end position="94"/>
    </location>
</feature>
<gene>
    <name evidence="6" type="ORF">EZS28_007542</name>
</gene>
<evidence type="ECO:0000256" key="2">
    <source>
        <dbReference type="ARBA" id="ARBA00022786"/>
    </source>
</evidence>
<dbReference type="Pfam" id="PF24842">
    <property type="entry name" value="UFD1_N2"/>
    <property type="match status" value="1"/>
</dbReference>
<evidence type="ECO:0000256" key="3">
    <source>
        <dbReference type="SAM" id="MobiDB-lite"/>
    </source>
</evidence>
<dbReference type="InterPro" id="IPR004854">
    <property type="entry name" value="Ufd1-like"/>
</dbReference>
<dbReference type="PANTHER" id="PTHR12555">
    <property type="entry name" value="UBIQUITIN FUSION DEGRADATON PROTEIN 1"/>
    <property type="match status" value="1"/>
</dbReference>
<evidence type="ECO:0000259" key="4">
    <source>
        <dbReference type="Pfam" id="PF03152"/>
    </source>
</evidence>
<name>A0A5J4WQT6_9EUKA</name>
<dbReference type="Gene3D" id="3.10.330.10">
    <property type="match status" value="1"/>
</dbReference>
<dbReference type="AlphaFoldDB" id="A0A5J4WQT6"/>
<reference evidence="6 7" key="1">
    <citation type="submission" date="2019-03" db="EMBL/GenBank/DDBJ databases">
        <title>Single cell metagenomics reveals metabolic interactions within the superorganism composed of flagellate Streblomastix strix and complex community of Bacteroidetes bacteria on its surface.</title>
        <authorList>
            <person name="Treitli S.C."/>
            <person name="Kolisko M."/>
            <person name="Husnik F."/>
            <person name="Keeling P."/>
            <person name="Hampl V."/>
        </authorList>
    </citation>
    <scope>NUCLEOTIDE SEQUENCE [LARGE SCALE GENOMIC DNA]</scope>
    <source>
        <strain evidence="6">ST1C</strain>
    </source>
</reference>
<dbReference type="InterPro" id="IPR042299">
    <property type="entry name" value="Ufd1-like_Nn"/>
</dbReference>
<evidence type="ECO:0000313" key="6">
    <source>
        <dbReference type="EMBL" id="KAA6396932.1"/>
    </source>
</evidence>
<feature type="region of interest" description="Disordered" evidence="3">
    <location>
        <begin position="310"/>
        <end position="459"/>
    </location>
</feature>
<organism evidence="6 7">
    <name type="scientific">Streblomastix strix</name>
    <dbReference type="NCBI Taxonomy" id="222440"/>
    <lineage>
        <taxon>Eukaryota</taxon>
        <taxon>Metamonada</taxon>
        <taxon>Preaxostyla</taxon>
        <taxon>Oxymonadida</taxon>
        <taxon>Streblomastigidae</taxon>
        <taxon>Streblomastix</taxon>
    </lineage>
</organism>
<dbReference type="Pfam" id="PF03152">
    <property type="entry name" value="UFD1_N1"/>
    <property type="match status" value="1"/>
</dbReference>